<evidence type="ECO:0000256" key="4">
    <source>
        <dbReference type="PIRSR" id="PIRSR606710-1"/>
    </source>
</evidence>
<feature type="site" description="Important for catalytic activity, responsible for pKa modulation of the active site Glu and correct orientation of both the proton donor and substrate" evidence="5">
    <location>
        <position position="243"/>
    </location>
</feature>
<keyword evidence="3" id="KW-0326">Glycosidase</keyword>
<dbReference type="InterPro" id="IPR041542">
    <property type="entry name" value="GH43_C2"/>
</dbReference>
<dbReference type="InterPro" id="IPR023296">
    <property type="entry name" value="Glyco_hydro_beta-prop_sf"/>
</dbReference>
<name>G5SQV4_9BACT</name>
<dbReference type="SUPFAM" id="SSF75005">
    <property type="entry name" value="Arabinanase/levansucrase/invertase"/>
    <property type="match status" value="1"/>
</dbReference>
<feature type="active site" description="Proton donor" evidence="4">
    <location>
        <position position="310"/>
    </location>
</feature>
<dbReference type="Pfam" id="PF17851">
    <property type="entry name" value="GH43_C2"/>
    <property type="match status" value="1"/>
</dbReference>
<dbReference type="CDD" id="cd09001">
    <property type="entry name" value="GH43_FsAxh1-like"/>
    <property type="match status" value="1"/>
</dbReference>
<dbReference type="PATRIC" id="fig|762968.3.peg.1556"/>
<evidence type="ECO:0000256" key="5">
    <source>
        <dbReference type="PIRSR" id="PIRSR606710-2"/>
    </source>
</evidence>
<dbReference type="GO" id="GO:0005975">
    <property type="term" value="P:carbohydrate metabolic process"/>
    <property type="evidence" value="ECO:0007669"/>
    <property type="project" value="InterPro"/>
</dbReference>
<keyword evidence="2 7" id="KW-0378">Hydrolase</keyword>
<dbReference type="OrthoDB" id="9801455at2"/>
<dbReference type="PANTHER" id="PTHR42812:SF12">
    <property type="entry name" value="BETA-XYLOSIDASE-RELATED"/>
    <property type="match status" value="1"/>
</dbReference>
<feature type="domain" description="Beta-xylosidase C-terminal Concanavalin A-like" evidence="6">
    <location>
        <begin position="455"/>
        <end position="654"/>
    </location>
</feature>
<dbReference type="InterPro" id="IPR051795">
    <property type="entry name" value="Glycosyl_Hydrlase_43"/>
</dbReference>
<sequence>MQHSRKQDNPIPLTFATYRKDRKNNINKKHHLNAMYTPIIKISQRGVLLLTLTCFASYPRLNAHINSDSTKQKHETAELYEEIRPCTKKHQEDTAKLNEQAQNGYWGDMGDGTYRNPIIAADFSDPDPIRVGDDFYMVTSTFETSPGVTVLHSKDLVNWEIIGAVFDDLSKVSPAFSFRKMRRYNGGVYAPCIRYHKGKFYVYVNLYTDGMFVATTRNPAGKWDVQPLKDKFGQPLQVEGWTDPCPIWDENGNAYLASSTPGKNWFGYLFQMSPDGTQLLDAETEHMKQRGIVYEYPKGGTLYSRNYSTEGNKLYRRNGYYYLLHIEFLDGGNGAGTYVYRSRNLYGTKADGSPGTPGDIGTYEIKRIDPHGNPYRQVLPGQGGLVDTPDGRWYWIAQFNRYGSDGRTPCLVPVTWIDDWPVIGDSVSSPNEYGKMCWRAAKPVQSSHTTLPHGSDDFSFSTLKKLWAWNHQPDSSHWSLSVRPGFLRLYADATADSTDSFFKAANTLHQRYMSSDTVIITIKVDVTGTTQGQKAGLTHFNGGVHYAFCGIADYGNSKHIIYEADGKSKNGPRLPSNLKTLYIRSVSGFEKRDTNRQYTTEGQHFLYSIDGQNFYPFGDEYRMGTGNFRGDMVGICTYNNQNNRGYIDVDKFHYHIKNKPATRP</sequence>
<dbReference type="InterPro" id="IPR013320">
    <property type="entry name" value="ConA-like_dom_sf"/>
</dbReference>
<dbReference type="Gene3D" id="2.60.120.200">
    <property type="match status" value="1"/>
</dbReference>
<dbReference type="Gene3D" id="2.115.10.20">
    <property type="entry name" value="Glycosyl hydrolase domain, family 43"/>
    <property type="match status" value="1"/>
</dbReference>
<dbReference type="PANTHER" id="PTHR42812">
    <property type="entry name" value="BETA-XYLOSIDASE"/>
    <property type="match status" value="1"/>
</dbReference>
<protein>
    <submittedName>
        <fullName evidence="7">Glycosyl hydrolase, family 43</fullName>
    </submittedName>
</protein>
<evidence type="ECO:0000256" key="2">
    <source>
        <dbReference type="ARBA" id="ARBA00022801"/>
    </source>
</evidence>
<evidence type="ECO:0000313" key="7">
    <source>
        <dbReference type="EMBL" id="EHH00507.1"/>
    </source>
</evidence>
<dbReference type="GO" id="GO:0004553">
    <property type="term" value="F:hydrolase activity, hydrolyzing O-glycosyl compounds"/>
    <property type="evidence" value="ECO:0007669"/>
    <property type="project" value="InterPro"/>
</dbReference>
<dbReference type="InterPro" id="IPR006710">
    <property type="entry name" value="Glyco_hydro_43"/>
</dbReference>
<gene>
    <name evidence="7" type="ORF">HMPREF9441_01744</name>
</gene>
<evidence type="ECO:0000256" key="3">
    <source>
        <dbReference type="ARBA" id="ARBA00023295"/>
    </source>
</evidence>
<dbReference type="HOGENOM" id="CLU_016508_1_0_10"/>
<comment type="similarity">
    <text evidence="1">Belongs to the glycosyl hydrolase 43 family.</text>
</comment>
<comment type="caution">
    <text evidence="7">The sequence shown here is derived from an EMBL/GenBank/DDBJ whole genome shotgun (WGS) entry which is preliminary data.</text>
</comment>
<dbReference type="STRING" id="762968.HMPREF9441_01744"/>
<dbReference type="Proteomes" id="UP000003598">
    <property type="component" value="Unassembled WGS sequence"/>
</dbReference>
<evidence type="ECO:0000259" key="6">
    <source>
        <dbReference type="Pfam" id="PF17851"/>
    </source>
</evidence>
<proteinExistence type="inferred from homology"/>
<reference evidence="7 8" key="1">
    <citation type="submission" date="2011-03" db="EMBL/GenBank/DDBJ databases">
        <authorList>
            <person name="Weinstock G."/>
            <person name="Sodergren E."/>
            <person name="Clifton S."/>
            <person name="Fulton L."/>
            <person name="Fulton B."/>
            <person name="Courtney L."/>
            <person name="Fronick C."/>
            <person name="Harrison M."/>
            <person name="Strong C."/>
            <person name="Farmer C."/>
            <person name="Delahaunty K."/>
            <person name="Markovic C."/>
            <person name="Hall O."/>
            <person name="Minx P."/>
            <person name="Tomlinson C."/>
            <person name="Mitreva M."/>
            <person name="Hou S."/>
            <person name="Chen J."/>
            <person name="Wollam A."/>
            <person name="Pepin K.H."/>
            <person name="Johnson M."/>
            <person name="Bhonagiri V."/>
            <person name="Zhang X."/>
            <person name="Suruliraj S."/>
            <person name="Warren W."/>
            <person name="Chinwalla A."/>
            <person name="Mardis E.R."/>
            <person name="Wilson R.K."/>
        </authorList>
    </citation>
    <scope>NUCLEOTIDE SEQUENCE [LARGE SCALE GENOMIC DNA]</scope>
    <source>
        <strain evidence="7 8">YIT 11840</strain>
    </source>
</reference>
<dbReference type="SUPFAM" id="SSF49899">
    <property type="entry name" value="Concanavalin A-like lectins/glucanases"/>
    <property type="match status" value="1"/>
</dbReference>
<dbReference type="AlphaFoldDB" id="G5SQV4"/>
<dbReference type="EMBL" id="AFFY01000022">
    <property type="protein sequence ID" value="EHH00507.1"/>
    <property type="molecule type" value="Genomic_DNA"/>
</dbReference>
<evidence type="ECO:0000313" key="8">
    <source>
        <dbReference type="Proteomes" id="UP000003598"/>
    </source>
</evidence>
<dbReference type="Pfam" id="PF04616">
    <property type="entry name" value="Glyco_hydro_43"/>
    <property type="match status" value="1"/>
</dbReference>
<organism evidence="7 8">
    <name type="scientific">Paraprevotella clara YIT 11840</name>
    <dbReference type="NCBI Taxonomy" id="762968"/>
    <lineage>
        <taxon>Bacteria</taxon>
        <taxon>Pseudomonadati</taxon>
        <taxon>Bacteroidota</taxon>
        <taxon>Bacteroidia</taxon>
        <taxon>Bacteroidales</taxon>
        <taxon>Prevotellaceae</taxon>
        <taxon>Paraprevotella</taxon>
    </lineage>
</organism>
<accession>G5SQV4</accession>
<dbReference type="eggNOG" id="COG3507">
    <property type="taxonomic scope" value="Bacteria"/>
</dbReference>
<keyword evidence="8" id="KW-1185">Reference proteome</keyword>
<evidence type="ECO:0000256" key="1">
    <source>
        <dbReference type="ARBA" id="ARBA00009865"/>
    </source>
</evidence>
<feature type="active site" description="Proton acceptor" evidence="4">
    <location>
        <position position="125"/>
    </location>
</feature>